<dbReference type="GO" id="GO:0002143">
    <property type="term" value="P:tRNA wobble position uridine thiolation"/>
    <property type="evidence" value="ECO:0007669"/>
    <property type="project" value="InterPro"/>
</dbReference>
<protein>
    <submittedName>
        <fullName evidence="1">tRNA 2-thiouridine synthesizing protein B</fullName>
    </submittedName>
</protein>
<name>A0A1M7LP12_9GAMM</name>
<proteinExistence type="predicted"/>
<dbReference type="Proteomes" id="UP000184305">
    <property type="component" value="Unassembled WGS sequence"/>
</dbReference>
<dbReference type="InterPro" id="IPR027396">
    <property type="entry name" value="DsrEFH-like"/>
</dbReference>
<evidence type="ECO:0000313" key="2">
    <source>
        <dbReference type="Proteomes" id="UP000184305"/>
    </source>
</evidence>
<dbReference type="SUPFAM" id="SSF75169">
    <property type="entry name" value="DsrEFH-like"/>
    <property type="match status" value="1"/>
</dbReference>
<reference evidence="2" key="1">
    <citation type="submission" date="2016-11" db="EMBL/GenBank/DDBJ databases">
        <authorList>
            <person name="Varghese N."/>
            <person name="Submissions S."/>
        </authorList>
    </citation>
    <scope>NUCLEOTIDE SEQUENCE [LARGE SCALE GENOMIC DNA]</scope>
    <source>
        <strain evidence="2">CECT 8089</strain>
    </source>
</reference>
<gene>
    <name evidence="1" type="ORF">SAMN05216288_4324</name>
</gene>
<dbReference type="NCBIfam" id="TIGR03011">
    <property type="entry name" value="sulf_tusB_dsrH"/>
    <property type="match status" value="1"/>
</dbReference>
<dbReference type="Pfam" id="PF04077">
    <property type="entry name" value="DsrH"/>
    <property type="match status" value="1"/>
</dbReference>
<accession>A0A1M7LP12</accession>
<dbReference type="STRING" id="1220495.SAMN05216288_4324"/>
<dbReference type="PANTHER" id="PTHR37526:SF1">
    <property type="entry name" value="PROTEIN TUSB"/>
    <property type="match status" value="1"/>
</dbReference>
<evidence type="ECO:0000313" key="1">
    <source>
        <dbReference type="EMBL" id="SHM79757.1"/>
    </source>
</evidence>
<dbReference type="PANTHER" id="PTHR37526">
    <property type="entry name" value="PROTEIN TUSB"/>
    <property type="match status" value="1"/>
</dbReference>
<dbReference type="EMBL" id="FRBQ01000008">
    <property type="protein sequence ID" value="SHM79757.1"/>
    <property type="molecule type" value="Genomic_DNA"/>
</dbReference>
<dbReference type="OrthoDB" id="9795117at2"/>
<dbReference type="InterPro" id="IPR007215">
    <property type="entry name" value="Sulphur_relay_TusB/DsrH"/>
</dbReference>
<organism evidence="1 2">
    <name type="scientific">Phytopseudomonas punonensis</name>
    <dbReference type="NCBI Taxonomy" id="1220495"/>
    <lineage>
        <taxon>Bacteria</taxon>
        <taxon>Pseudomonadati</taxon>
        <taxon>Pseudomonadota</taxon>
        <taxon>Gammaproteobacteria</taxon>
        <taxon>Pseudomonadales</taxon>
        <taxon>Pseudomonadaceae</taxon>
        <taxon>Phytopseudomonas</taxon>
    </lineage>
</organism>
<sequence>MKTLHVISSSPFSDDRLSSCLRLLGSDDGLLLCGDATYATQPGSSHAEALAALQGVSLYALDEDIQARGLKPAVAIERIDYPRFVALACEFSKVNTWL</sequence>
<dbReference type="Gene3D" id="3.40.1260.10">
    <property type="entry name" value="DsrEFH-like"/>
    <property type="match status" value="1"/>
</dbReference>
<dbReference type="GO" id="GO:1990228">
    <property type="term" value="C:sulfurtransferase complex"/>
    <property type="evidence" value="ECO:0007669"/>
    <property type="project" value="TreeGrafter"/>
</dbReference>
<dbReference type="RefSeq" id="WP_073267519.1">
    <property type="nucleotide sequence ID" value="NZ_FRBQ01000008.1"/>
</dbReference>
<keyword evidence="2" id="KW-1185">Reference proteome</keyword>
<dbReference type="AlphaFoldDB" id="A0A1M7LP12"/>